<gene>
    <name evidence="2" type="ORF">E3N88_40279</name>
</gene>
<dbReference type="EMBL" id="SZYD01000019">
    <property type="protein sequence ID" value="KAD2393302.1"/>
    <property type="molecule type" value="Genomic_DNA"/>
</dbReference>
<accession>A0A5N6LM56</accession>
<proteinExistence type="predicted"/>
<feature type="transmembrane region" description="Helical" evidence="1">
    <location>
        <begin position="6"/>
        <end position="25"/>
    </location>
</feature>
<protein>
    <recommendedName>
        <fullName evidence="4">Cytochrome P450</fullName>
    </recommendedName>
</protein>
<keyword evidence="1" id="KW-0812">Transmembrane</keyword>
<dbReference type="AlphaFoldDB" id="A0A5N6LM56"/>
<comment type="caution">
    <text evidence="2">The sequence shown here is derived from an EMBL/GenBank/DDBJ whole genome shotgun (WGS) entry which is preliminary data.</text>
</comment>
<evidence type="ECO:0000313" key="2">
    <source>
        <dbReference type="EMBL" id="KAD2393302.1"/>
    </source>
</evidence>
<evidence type="ECO:0000256" key="1">
    <source>
        <dbReference type="SAM" id="Phobius"/>
    </source>
</evidence>
<name>A0A5N6LM56_9ASTR</name>
<evidence type="ECO:0008006" key="4">
    <source>
        <dbReference type="Google" id="ProtNLM"/>
    </source>
</evidence>
<keyword evidence="3" id="KW-1185">Reference proteome</keyword>
<sequence length="101" mass="11949">MKVATVSYVLGVAAIFLFYMLWKISNSLWFEPKKMEKLLKDQGLKGTPYKFMYGDFKEMMQTMREAKSKPMNLTHDIAPRVYPFFHKSLTTLVMEEEGLYY</sequence>
<keyword evidence="1" id="KW-1133">Transmembrane helix</keyword>
<dbReference type="OrthoDB" id="1470350at2759"/>
<keyword evidence="1" id="KW-0472">Membrane</keyword>
<organism evidence="2 3">
    <name type="scientific">Mikania micrantha</name>
    <name type="common">bitter vine</name>
    <dbReference type="NCBI Taxonomy" id="192012"/>
    <lineage>
        <taxon>Eukaryota</taxon>
        <taxon>Viridiplantae</taxon>
        <taxon>Streptophyta</taxon>
        <taxon>Embryophyta</taxon>
        <taxon>Tracheophyta</taxon>
        <taxon>Spermatophyta</taxon>
        <taxon>Magnoliopsida</taxon>
        <taxon>eudicotyledons</taxon>
        <taxon>Gunneridae</taxon>
        <taxon>Pentapetalae</taxon>
        <taxon>asterids</taxon>
        <taxon>campanulids</taxon>
        <taxon>Asterales</taxon>
        <taxon>Asteraceae</taxon>
        <taxon>Asteroideae</taxon>
        <taxon>Heliantheae alliance</taxon>
        <taxon>Eupatorieae</taxon>
        <taxon>Mikania</taxon>
    </lineage>
</organism>
<reference evidence="2 3" key="1">
    <citation type="submission" date="2019-05" db="EMBL/GenBank/DDBJ databases">
        <title>Mikania micrantha, genome provides insights into the molecular mechanism of rapid growth.</title>
        <authorList>
            <person name="Liu B."/>
        </authorList>
    </citation>
    <scope>NUCLEOTIDE SEQUENCE [LARGE SCALE GENOMIC DNA]</scope>
    <source>
        <strain evidence="2">NLD-2019</strain>
        <tissue evidence="2">Leaf</tissue>
    </source>
</reference>
<dbReference type="Proteomes" id="UP000326396">
    <property type="component" value="Linkage Group LG9"/>
</dbReference>
<evidence type="ECO:0000313" key="3">
    <source>
        <dbReference type="Proteomes" id="UP000326396"/>
    </source>
</evidence>